<proteinExistence type="predicted"/>
<evidence type="ECO:0000313" key="2">
    <source>
        <dbReference type="Proteomes" id="UP001060085"/>
    </source>
</evidence>
<organism evidence="1 2">
    <name type="scientific">Catharanthus roseus</name>
    <name type="common">Madagascar periwinkle</name>
    <name type="synonym">Vinca rosea</name>
    <dbReference type="NCBI Taxonomy" id="4058"/>
    <lineage>
        <taxon>Eukaryota</taxon>
        <taxon>Viridiplantae</taxon>
        <taxon>Streptophyta</taxon>
        <taxon>Embryophyta</taxon>
        <taxon>Tracheophyta</taxon>
        <taxon>Spermatophyta</taxon>
        <taxon>Magnoliopsida</taxon>
        <taxon>eudicotyledons</taxon>
        <taxon>Gunneridae</taxon>
        <taxon>Pentapetalae</taxon>
        <taxon>asterids</taxon>
        <taxon>lamiids</taxon>
        <taxon>Gentianales</taxon>
        <taxon>Apocynaceae</taxon>
        <taxon>Rauvolfioideae</taxon>
        <taxon>Vinceae</taxon>
        <taxon>Catharanthinae</taxon>
        <taxon>Catharanthus</taxon>
    </lineage>
</organism>
<sequence>MLATQMPSTKCLPYGCFLMKVPQYFVLNLVGVGDPIGAGKIYDKHTFKRMGFEKNEKGMLVRGGPDDDEESDEDNEDDEENEGQEVMNVDEEESEEGPEEETFRREIRQKKRQEQIGEGQSSRNVTQIMDMITSLQASINSCFDALDGRFDALDGKISNIQEILYIDEQKMHKRSLMGNLQRSKISLKTTRAYGDDVIKLNTLKTIRIVKKIKMALLHVQELLTFNMLLRKLDV</sequence>
<dbReference type="EMBL" id="CM044703">
    <property type="protein sequence ID" value="KAI5671857.1"/>
    <property type="molecule type" value="Genomic_DNA"/>
</dbReference>
<accession>A0ACC0BGS8</accession>
<keyword evidence="2" id="KW-1185">Reference proteome</keyword>
<dbReference type="Proteomes" id="UP001060085">
    <property type="component" value="Linkage Group LG03"/>
</dbReference>
<gene>
    <name evidence="1" type="ORF">M9H77_12221</name>
</gene>
<comment type="caution">
    <text evidence="1">The sequence shown here is derived from an EMBL/GenBank/DDBJ whole genome shotgun (WGS) entry which is preliminary data.</text>
</comment>
<evidence type="ECO:0000313" key="1">
    <source>
        <dbReference type="EMBL" id="KAI5671857.1"/>
    </source>
</evidence>
<name>A0ACC0BGS8_CATRO</name>
<reference evidence="2" key="1">
    <citation type="journal article" date="2023" name="Nat. Plants">
        <title>Single-cell RNA sequencing provides a high-resolution roadmap for understanding the multicellular compartmentation of specialized metabolism.</title>
        <authorList>
            <person name="Sun S."/>
            <person name="Shen X."/>
            <person name="Li Y."/>
            <person name="Li Y."/>
            <person name="Wang S."/>
            <person name="Li R."/>
            <person name="Zhang H."/>
            <person name="Shen G."/>
            <person name="Guo B."/>
            <person name="Wei J."/>
            <person name="Xu J."/>
            <person name="St-Pierre B."/>
            <person name="Chen S."/>
            <person name="Sun C."/>
        </authorList>
    </citation>
    <scope>NUCLEOTIDE SEQUENCE [LARGE SCALE GENOMIC DNA]</scope>
</reference>
<protein>
    <submittedName>
        <fullName evidence="1">Uncharacterized protein</fullName>
    </submittedName>
</protein>